<dbReference type="PANTHER" id="PTHR46211">
    <property type="entry name" value="GLYCEROPHOSPHORYL DIESTER PHOSPHODIESTERASE"/>
    <property type="match status" value="1"/>
</dbReference>
<proteinExistence type="predicted"/>
<sequence length="293" mass="33354">MTQRSLLTGILLISMLEMKAQTSFPAFDKEGHRGCRGLMPENSIPAMKKAIDLGVNTLEMDVVISRDKQVVVSHDHYLNHLFTLTPDGKEFTKEDEDRYTIYKMDYAVVRKFDVGSKGNPLFATQQRVKTYKPLLSELIDSVEQYAQQRQAPRVRYNIETKSVEGHDGEWQPAPEEFVELLMGVLQQKNIVDQVVIQSFDKRTLQVLHQKYPSVKTAFLTGDEKMGMNDNLTALGFTPFIYSPNYKLVNAQMVQSCKEKGIKLIPWTPNTADEIVQLKTLGVDGIITDYPNLF</sequence>
<name>A0A5B2VRT3_9BACT</name>
<comment type="caution">
    <text evidence="2">The sequence shown here is derived from an EMBL/GenBank/DDBJ whole genome shotgun (WGS) entry which is preliminary data.</text>
</comment>
<feature type="domain" description="GP-PDE" evidence="1">
    <location>
        <begin position="27"/>
        <end position="293"/>
    </location>
</feature>
<dbReference type="PROSITE" id="PS51704">
    <property type="entry name" value="GP_PDE"/>
    <property type="match status" value="1"/>
</dbReference>
<reference evidence="2 3" key="2">
    <citation type="submission" date="2019-09" db="EMBL/GenBank/DDBJ databases">
        <authorList>
            <person name="Jin C."/>
        </authorList>
    </citation>
    <scope>NUCLEOTIDE SEQUENCE [LARGE SCALE GENOMIC DNA]</scope>
    <source>
        <strain evidence="2 3">BN140078</strain>
    </source>
</reference>
<organism evidence="2 3">
    <name type="scientific">Chitinophaga agrisoli</name>
    <dbReference type="NCBI Taxonomy" id="2607653"/>
    <lineage>
        <taxon>Bacteria</taxon>
        <taxon>Pseudomonadati</taxon>
        <taxon>Bacteroidota</taxon>
        <taxon>Chitinophagia</taxon>
        <taxon>Chitinophagales</taxon>
        <taxon>Chitinophagaceae</taxon>
        <taxon>Chitinophaga</taxon>
    </lineage>
</organism>
<dbReference type="AlphaFoldDB" id="A0A5B2VRT3"/>
<dbReference type="EMBL" id="VUOC01000003">
    <property type="protein sequence ID" value="KAA2241544.1"/>
    <property type="molecule type" value="Genomic_DNA"/>
</dbReference>
<evidence type="ECO:0000313" key="3">
    <source>
        <dbReference type="Proteomes" id="UP000324611"/>
    </source>
</evidence>
<gene>
    <name evidence="2" type="ORF">F0L74_16760</name>
</gene>
<dbReference type="GO" id="GO:0006629">
    <property type="term" value="P:lipid metabolic process"/>
    <property type="evidence" value="ECO:0007669"/>
    <property type="project" value="InterPro"/>
</dbReference>
<evidence type="ECO:0000259" key="1">
    <source>
        <dbReference type="PROSITE" id="PS51704"/>
    </source>
</evidence>
<keyword evidence="3" id="KW-1185">Reference proteome</keyword>
<accession>A0A5B2VRT3</accession>
<reference evidence="2 3" key="1">
    <citation type="submission" date="2019-09" db="EMBL/GenBank/DDBJ databases">
        <title>Chitinophaga ginsengihumi sp. nov., isolated from soil of ginseng rhizosphere.</title>
        <authorList>
            <person name="Lee J."/>
        </authorList>
    </citation>
    <scope>NUCLEOTIDE SEQUENCE [LARGE SCALE GENOMIC DNA]</scope>
    <source>
        <strain evidence="2 3">BN140078</strain>
    </source>
</reference>
<dbReference type="PANTHER" id="PTHR46211:SF14">
    <property type="entry name" value="GLYCEROPHOSPHODIESTER PHOSPHODIESTERASE"/>
    <property type="match status" value="1"/>
</dbReference>
<dbReference type="InterPro" id="IPR030395">
    <property type="entry name" value="GP_PDE_dom"/>
</dbReference>
<dbReference type="RefSeq" id="WP_149839058.1">
    <property type="nucleotide sequence ID" value="NZ_VUOC01000003.1"/>
</dbReference>
<dbReference type="GO" id="GO:0008081">
    <property type="term" value="F:phosphoric diester hydrolase activity"/>
    <property type="evidence" value="ECO:0007669"/>
    <property type="project" value="InterPro"/>
</dbReference>
<evidence type="ECO:0000313" key="2">
    <source>
        <dbReference type="EMBL" id="KAA2241544.1"/>
    </source>
</evidence>
<dbReference type="Proteomes" id="UP000324611">
    <property type="component" value="Unassembled WGS sequence"/>
</dbReference>
<dbReference type="Gene3D" id="3.20.20.190">
    <property type="entry name" value="Phosphatidylinositol (PI) phosphodiesterase"/>
    <property type="match status" value="1"/>
</dbReference>
<dbReference type="Pfam" id="PF03009">
    <property type="entry name" value="GDPD"/>
    <property type="match status" value="1"/>
</dbReference>
<dbReference type="InterPro" id="IPR017946">
    <property type="entry name" value="PLC-like_Pdiesterase_TIM-brl"/>
</dbReference>
<protein>
    <submittedName>
        <fullName evidence="2">Glycerophosphodiester phosphodiesterase</fullName>
    </submittedName>
</protein>
<dbReference type="SUPFAM" id="SSF51695">
    <property type="entry name" value="PLC-like phosphodiesterases"/>
    <property type="match status" value="1"/>
</dbReference>